<evidence type="ECO:0000313" key="3">
    <source>
        <dbReference type="EMBL" id="CAI49809.1"/>
    </source>
</evidence>
<dbReference type="InterPro" id="IPR006016">
    <property type="entry name" value="UspA"/>
</dbReference>
<dbReference type="HOGENOM" id="CLU_049301_19_1_2"/>
<dbReference type="GeneID" id="3701772"/>
<evidence type="ECO:0000313" key="4">
    <source>
        <dbReference type="Proteomes" id="UP000002698"/>
    </source>
</evidence>
<evidence type="ECO:0000256" key="1">
    <source>
        <dbReference type="ARBA" id="ARBA00008791"/>
    </source>
</evidence>
<dbReference type="EMBL" id="CR936257">
    <property type="protein sequence ID" value="CAI49809.1"/>
    <property type="molecule type" value="Genomic_DNA"/>
</dbReference>
<reference evidence="3 4" key="1">
    <citation type="journal article" date="2005" name="Genome Res.">
        <title>Living with two extremes: conclusions from the genome sequence of Natronomonas pharaonis.</title>
        <authorList>
            <person name="Falb M."/>
            <person name="Pfeiffer F."/>
            <person name="Palm P."/>
            <person name="Rodewald K."/>
            <person name="Hickmann V."/>
            <person name="Tittor J."/>
            <person name="Oesterhelt D."/>
        </authorList>
    </citation>
    <scope>NUCLEOTIDE SEQUENCE [LARGE SCALE GENOMIC DNA]</scope>
    <source>
        <strain evidence="4">ATCC 35678 / DSM 2160 / CIP 103997 / JCM 8858 / NBRC 14720 / NCIMB 2260 / Gabara</strain>
    </source>
</reference>
<dbReference type="STRING" id="348780.NP_3436A"/>
<dbReference type="PRINTS" id="PR01438">
    <property type="entry name" value="UNVRSLSTRESS"/>
</dbReference>
<comment type="similarity">
    <text evidence="1">Belongs to the universal stress protein A family.</text>
</comment>
<dbReference type="InterPro" id="IPR014729">
    <property type="entry name" value="Rossmann-like_a/b/a_fold"/>
</dbReference>
<dbReference type="Gene3D" id="3.40.50.620">
    <property type="entry name" value="HUPs"/>
    <property type="match status" value="1"/>
</dbReference>
<dbReference type="Pfam" id="PF00582">
    <property type="entry name" value="Usp"/>
    <property type="match status" value="1"/>
</dbReference>
<dbReference type="EnsemblBacteria" id="CAI49809">
    <property type="protein sequence ID" value="CAI49809"/>
    <property type="gene ID" value="NP_3436A"/>
</dbReference>
<organism evidence="3 4">
    <name type="scientific">Natronomonas pharaonis (strain ATCC 35678 / DSM 2160 / CIP 103997 / JCM 8858 / NBRC 14720 / NCIMB 2260 / Gabara)</name>
    <name type="common">Halobacterium pharaonis</name>
    <dbReference type="NCBI Taxonomy" id="348780"/>
    <lineage>
        <taxon>Archaea</taxon>
        <taxon>Methanobacteriati</taxon>
        <taxon>Methanobacteriota</taxon>
        <taxon>Stenosarchaea group</taxon>
        <taxon>Halobacteria</taxon>
        <taxon>Halobacteriales</taxon>
        <taxon>Natronomonadaceae</taxon>
        <taxon>Natronomonas</taxon>
    </lineage>
</organism>
<proteinExistence type="inferred from homology"/>
<dbReference type="RefSeq" id="WP_011323429.1">
    <property type="nucleotide sequence ID" value="NC_007426.1"/>
</dbReference>
<feature type="domain" description="UspA" evidence="2">
    <location>
        <begin position="3"/>
        <end position="135"/>
    </location>
</feature>
<dbReference type="eggNOG" id="arCOG03050">
    <property type="taxonomic scope" value="Archaea"/>
</dbReference>
<dbReference type="Proteomes" id="UP000002698">
    <property type="component" value="Chromosome"/>
</dbReference>
<accession>A0A1U7EXC8</accession>
<sequence length="139" mass="15248">MYRVLMPVDTDEERSLKQAEYVSSLPGSDTDVEAIILFIFQDDDEELPEGFGSFKSATRVGSVRRVSEHFDEHDVAYTVLDDAGETADRIIEEANEHDVDSIVLGGRKQSPVGKALFGSVTQSVILDSDRPVVVTGADK</sequence>
<dbReference type="InterPro" id="IPR006015">
    <property type="entry name" value="Universal_stress_UspA"/>
</dbReference>
<dbReference type="AlphaFoldDB" id="A0A1U7EXC8"/>
<dbReference type="KEGG" id="nph:NP_3436A"/>
<protein>
    <submittedName>
        <fullName evidence="3">UspA domain protein</fullName>
    </submittedName>
</protein>
<dbReference type="PANTHER" id="PTHR46268">
    <property type="entry name" value="STRESS RESPONSE PROTEIN NHAX"/>
    <property type="match status" value="1"/>
</dbReference>
<dbReference type="OrthoDB" id="281037at2157"/>
<dbReference type="SUPFAM" id="SSF52402">
    <property type="entry name" value="Adenine nucleotide alpha hydrolases-like"/>
    <property type="match status" value="1"/>
</dbReference>
<dbReference type="PANTHER" id="PTHR46268:SF6">
    <property type="entry name" value="UNIVERSAL STRESS PROTEIN UP12"/>
    <property type="match status" value="1"/>
</dbReference>
<name>A0A1U7EXC8_NATPD</name>
<gene>
    <name evidence="3" type="ordered locus">NP_3436A</name>
</gene>
<dbReference type="CDD" id="cd00293">
    <property type="entry name" value="USP-like"/>
    <property type="match status" value="1"/>
</dbReference>
<evidence type="ECO:0000259" key="2">
    <source>
        <dbReference type="Pfam" id="PF00582"/>
    </source>
</evidence>
<keyword evidence="4" id="KW-1185">Reference proteome</keyword>